<name>A0A317VVK6_ASPEC</name>
<protein>
    <submittedName>
        <fullName evidence="1">Uncharacterized protein</fullName>
    </submittedName>
</protein>
<keyword evidence="2" id="KW-1185">Reference proteome</keyword>
<proteinExistence type="predicted"/>
<evidence type="ECO:0000313" key="2">
    <source>
        <dbReference type="Proteomes" id="UP000246171"/>
    </source>
</evidence>
<gene>
    <name evidence="1" type="ORF">BO83DRAFT_227451</name>
</gene>
<reference evidence="1" key="1">
    <citation type="submission" date="2016-12" db="EMBL/GenBank/DDBJ databases">
        <title>The genomes of Aspergillus section Nigri reveals drivers in fungal speciation.</title>
        <authorList>
            <consortium name="DOE Joint Genome Institute"/>
            <person name="Vesth T.C."/>
            <person name="Nybo J."/>
            <person name="Theobald S."/>
            <person name="Brandl J."/>
            <person name="Frisvad J.C."/>
            <person name="Nielsen K.F."/>
            <person name="Lyhne E.K."/>
            <person name="Kogle M.E."/>
            <person name="Kuo A."/>
            <person name="Riley R."/>
            <person name="Clum A."/>
            <person name="Nolan M."/>
            <person name="Lipzen A."/>
            <person name="Salamov A."/>
            <person name="Henrissat B."/>
            <person name="Wiebenga A."/>
            <person name="De vries R.P."/>
            <person name="Grigoriev I.V."/>
            <person name="Mortensen U.H."/>
            <person name="Andersen M.R."/>
            <person name="Baker S.E."/>
        </authorList>
    </citation>
    <scope>NUCLEOTIDE SEQUENCE</scope>
    <source>
        <strain evidence="1">CBS 122712</strain>
    </source>
</reference>
<accession>A0A317VVK6</accession>
<dbReference type="GeneID" id="37048831"/>
<evidence type="ECO:0000313" key="1">
    <source>
        <dbReference type="EMBL" id="PWY77835.1"/>
    </source>
</evidence>
<sequence length="184" mass="21291">MDYLYRPSRLQHICMSHYQPLIQSSHIPVRHSSQSMTNSWCHFGPSASPRMRHVCTIVGLICADRFPSPIRSESTNWNSCNHRCHFSDVCQGHPHGLQPQPINRPFNPRRVKFRSLYCHPGGTLNFRLKQSSPNRSFHRTNRPFWGAMTAYLLYWVSRDCLWVETLYIGSCKAAVTNYGAGRAR</sequence>
<dbReference type="EMBL" id="MSFU01000007">
    <property type="protein sequence ID" value="PWY77835.1"/>
    <property type="molecule type" value="Genomic_DNA"/>
</dbReference>
<dbReference type="VEuPathDB" id="FungiDB:BO83DRAFT_227451"/>
<dbReference type="Proteomes" id="UP000246171">
    <property type="component" value="Unassembled WGS sequence"/>
</dbReference>
<comment type="caution">
    <text evidence="1">The sequence shown here is derived from an EMBL/GenBank/DDBJ whole genome shotgun (WGS) entry which is preliminary data.</text>
</comment>
<dbReference type="RefSeq" id="XP_025390216.1">
    <property type="nucleotide sequence ID" value="XM_025526869.1"/>
</dbReference>
<dbReference type="AlphaFoldDB" id="A0A317VVK6"/>
<organism evidence="1 2">
    <name type="scientific">Aspergillus eucalypticola (strain CBS 122712 / IBT 29274)</name>
    <dbReference type="NCBI Taxonomy" id="1448314"/>
    <lineage>
        <taxon>Eukaryota</taxon>
        <taxon>Fungi</taxon>
        <taxon>Dikarya</taxon>
        <taxon>Ascomycota</taxon>
        <taxon>Pezizomycotina</taxon>
        <taxon>Eurotiomycetes</taxon>
        <taxon>Eurotiomycetidae</taxon>
        <taxon>Eurotiales</taxon>
        <taxon>Aspergillaceae</taxon>
        <taxon>Aspergillus</taxon>
        <taxon>Aspergillus subgen. Circumdati</taxon>
    </lineage>
</organism>